<protein>
    <submittedName>
        <fullName evidence="1">Uncharacterized protein</fullName>
    </submittedName>
</protein>
<accession>A0ACC0CCE7</accession>
<comment type="caution">
    <text evidence="1">The sequence shown here is derived from an EMBL/GenBank/DDBJ whole genome shotgun (WGS) entry which is preliminary data.</text>
</comment>
<dbReference type="EMBL" id="CM044701">
    <property type="protein sequence ID" value="KAI5682591.1"/>
    <property type="molecule type" value="Genomic_DNA"/>
</dbReference>
<evidence type="ECO:0000313" key="2">
    <source>
        <dbReference type="Proteomes" id="UP001060085"/>
    </source>
</evidence>
<reference evidence="2" key="1">
    <citation type="journal article" date="2023" name="Nat. Plants">
        <title>Single-cell RNA sequencing provides a high-resolution roadmap for understanding the multicellular compartmentation of specialized metabolism.</title>
        <authorList>
            <person name="Sun S."/>
            <person name="Shen X."/>
            <person name="Li Y."/>
            <person name="Li Y."/>
            <person name="Wang S."/>
            <person name="Li R."/>
            <person name="Zhang H."/>
            <person name="Shen G."/>
            <person name="Guo B."/>
            <person name="Wei J."/>
            <person name="Xu J."/>
            <person name="St-Pierre B."/>
            <person name="Chen S."/>
            <person name="Sun C."/>
        </authorList>
    </citation>
    <scope>NUCLEOTIDE SEQUENCE [LARGE SCALE GENOMIC DNA]</scope>
</reference>
<dbReference type="Proteomes" id="UP001060085">
    <property type="component" value="Linkage Group LG01"/>
</dbReference>
<sequence>MGCSSGFGVSHFLNLQNEAFLKSPSLNVMFSNIQCLTRVRRSSKKQSFCVINLLNPEGEPHSVAKLSTASKGTNGVPLETDANVLESNILPRNNNETDNGSGGNLFNGDGGNGNGKFAGGGGGGNGGNDNGGKDEEEKEFGPLLKFEEVVKETEARGASLPADMLEAAKSVGIRKVLLLRYLDLQGSVRPLGFAMKSFPMLRNRMLADPSFLFKIGTEIVIDSCCATFAEVQKRGKDFWAEFELYAADLLVGVVVNVALVGMLAPYVRIGQPSASQGAFGNLQRAYGALPSSVFEAERPGCRFSVKQRIATYFYKGILYGLVGFGCGIIGQGIANLIMTAKRNIKKSEDDIPVPPLIKSAALWGVFLAVSSNTRYQIINGLERLVEASPLAKQVPPVAMAFTVGVRFANNVYGGMQFVDWARWSGVQ</sequence>
<name>A0ACC0CCE7_CATRO</name>
<keyword evidence="2" id="KW-1185">Reference proteome</keyword>
<proteinExistence type="predicted"/>
<organism evidence="1 2">
    <name type="scientific">Catharanthus roseus</name>
    <name type="common">Madagascar periwinkle</name>
    <name type="synonym">Vinca rosea</name>
    <dbReference type="NCBI Taxonomy" id="4058"/>
    <lineage>
        <taxon>Eukaryota</taxon>
        <taxon>Viridiplantae</taxon>
        <taxon>Streptophyta</taxon>
        <taxon>Embryophyta</taxon>
        <taxon>Tracheophyta</taxon>
        <taxon>Spermatophyta</taxon>
        <taxon>Magnoliopsida</taxon>
        <taxon>eudicotyledons</taxon>
        <taxon>Gunneridae</taxon>
        <taxon>Pentapetalae</taxon>
        <taxon>asterids</taxon>
        <taxon>lamiids</taxon>
        <taxon>Gentianales</taxon>
        <taxon>Apocynaceae</taxon>
        <taxon>Rauvolfioideae</taxon>
        <taxon>Vinceae</taxon>
        <taxon>Catharanthinae</taxon>
        <taxon>Catharanthus</taxon>
    </lineage>
</organism>
<gene>
    <name evidence="1" type="ORF">M9H77_03819</name>
</gene>
<evidence type="ECO:0000313" key="1">
    <source>
        <dbReference type="EMBL" id="KAI5682591.1"/>
    </source>
</evidence>